<keyword evidence="3" id="KW-0862">Zinc</keyword>
<evidence type="ECO:0000256" key="4">
    <source>
        <dbReference type="PROSITE-ProRule" id="PRU00134"/>
    </source>
</evidence>
<keyword evidence="2 4" id="KW-0863">Zinc-finger</keyword>
<protein>
    <recommendedName>
        <fullName evidence="5">MYND-type domain-containing protein</fullName>
    </recommendedName>
</protein>
<dbReference type="Pfam" id="PF01753">
    <property type="entry name" value="zf-MYND"/>
    <property type="match status" value="1"/>
</dbReference>
<proteinExistence type="predicted"/>
<evidence type="ECO:0000256" key="1">
    <source>
        <dbReference type="ARBA" id="ARBA00022723"/>
    </source>
</evidence>
<comment type="caution">
    <text evidence="6">The sequence shown here is derived from an EMBL/GenBank/DDBJ whole genome shotgun (WGS) entry which is preliminary data.</text>
</comment>
<dbReference type="PROSITE" id="PS50865">
    <property type="entry name" value="ZF_MYND_2"/>
    <property type="match status" value="1"/>
</dbReference>
<evidence type="ECO:0000256" key="2">
    <source>
        <dbReference type="ARBA" id="ARBA00022771"/>
    </source>
</evidence>
<dbReference type="PROSITE" id="PS01360">
    <property type="entry name" value="ZF_MYND_1"/>
    <property type="match status" value="1"/>
</dbReference>
<dbReference type="InterPro" id="IPR053064">
    <property type="entry name" value="Ankyrin-MYND_domain-protein"/>
</dbReference>
<keyword evidence="7" id="KW-1185">Reference proteome</keyword>
<evidence type="ECO:0000313" key="6">
    <source>
        <dbReference type="EMBL" id="PWA21251.1"/>
    </source>
</evidence>
<gene>
    <name evidence="6" type="ORF">CCH79_00009500</name>
</gene>
<evidence type="ECO:0000313" key="7">
    <source>
        <dbReference type="Proteomes" id="UP000250572"/>
    </source>
</evidence>
<dbReference type="GO" id="GO:0008270">
    <property type="term" value="F:zinc ion binding"/>
    <property type="evidence" value="ECO:0007669"/>
    <property type="project" value="UniProtKB-KW"/>
</dbReference>
<dbReference type="PANTHER" id="PTHR15897:SF2">
    <property type="entry name" value="ANKYRIN REPEAT AND MYND DOMAIN-CONTAINING PROTEIN 1"/>
    <property type="match status" value="1"/>
</dbReference>
<dbReference type="Proteomes" id="UP000250572">
    <property type="component" value="Unassembled WGS sequence"/>
</dbReference>
<name>A0A315VDE2_GAMAF</name>
<evidence type="ECO:0000259" key="5">
    <source>
        <dbReference type="PROSITE" id="PS50865"/>
    </source>
</evidence>
<sequence>MLADAGANILMQVPVGDVMGTAIDFAYFSFQLDVRFAHTPLHALNMQERDLLKKWRQLLALMANLLRKSAALMQRKSLDMEQFLQMTAPEDQTPIKRFAPGKSPPKPVKYTHYFYIPPLLSAFLTALLKPRDCKSFLRPPSLKFCYYCGRSVFMKLTVCGRCQRVYFCSKSCKMKAWDEIHKEECLQMAAYLDAHQKRFSCKPRKPRTVTIIRYKPEPPKPLTKAEQDMANQIYLKENYSLN</sequence>
<evidence type="ECO:0000256" key="3">
    <source>
        <dbReference type="ARBA" id="ARBA00022833"/>
    </source>
</evidence>
<dbReference type="Gene3D" id="6.10.140.2220">
    <property type="match status" value="1"/>
</dbReference>
<dbReference type="AlphaFoldDB" id="A0A315VDE2"/>
<organism evidence="6 7">
    <name type="scientific">Gambusia affinis</name>
    <name type="common">Western mosquitofish</name>
    <name type="synonym">Heterandria affinis</name>
    <dbReference type="NCBI Taxonomy" id="33528"/>
    <lineage>
        <taxon>Eukaryota</taxon>
        <taxon>Metazoa</taxon>
        <taxon>Chordata</taxon>
        <taxon>Craniata</taxon>
        <taxon>Vertebrata</taxon>
        <taxon>Euteleostomi</taxon>
        <taxon>Actinopterygii</taxon>
        <taxon>Neopterygii</taxon>
        <taxon>Teleostei</taxon>
        <taxon>Neoteleostei</taxon>
        <taxon>Acanthomorphata</taxon>
        <taxon>Ovalentaria</taxon>
        <taxon>Atherinomorphae</taxon>
        <taxon>Cyprinodontiformes</taxon>
        <taxon>Poeciliidae</taxon>
        <taxon>Poeciliinae</taxon>
        <taxon>Gambusia</taxon>
    </lineage>
</organism>
<keyword evidence="1" id="KW-0479">Metal-binding</keyword>
<reference evidence="6 7" key="1">
    <citation type="journal article" date="2018" name="G3 (Bethesda)">
        <title>A High-Quality Reference Genome for the Invasive Mosquitofish Gambusia affinis Using a Chicago Library.</title>
        <authorList>
            <person name="Hoffberg S.L."/>
            <person name="Troendle N.J."/>
            <person name="Glenn T.C."/>
            <person name="Mahmud O."/>
            <person name="Louha S."/>
            <person name="Chalopin D."/>
            <person name="Bennetzen J.L."/>
            <person name="Mauricio R."/>
        </authorList>
    </citation>
    <scope>NUCLEOTIDE SEQUENCE [LARGE SCALE GENOMIC DNA]</scope>
    <source>
        <strain evidence="6">NE01/NJP1002.9</strain>
        <tissue evidence="6">Muscle</tissue>
    </source>
</reference>
<accession>A0A315VDE2</accession>
<feature type="domain" description="MYND-type" evidence="5">
    <location>
        <begin position="145"/>
        <end position="185"/>
    </location>
</feature>
<dbReference type="SUPFAM" id="SSF144232">
    <property type="entry name" value="HIT/MYND zinc finger-like"/>
    <property type="match status" value="1"/>
</dbReference>
<dbReference type="PANTHER" id="PTHR15897">
    <property type="entry name" value="ANKYRIN REPEAT AND MYND DOMAIN PROTEIN 1"/>
    <property type="match status" value="1"/>
</dbReference>
<dbReference type="InterPro" id="IPR002893">
    <property type="entry name" value="Znf_MYND"/>
</dbReference>
<dbReference type="EMBL" id="NHOQ01001911">
    <property type="protein sequence ID" value="PWA21251.1"/>
    <property type="molecule type" value="Genomic_DNA"/>
</dbReference>